<name>A0A0G4M9F1_VERLO</name>
<gene>
    <name evidence="4" type="ORF">BN1708_005223</name>
</gene>
<dbReference type="SUPFAM" id="SSF52799">
    <property type="entry name" value="(Phosphotyrosine protein) phosphatases II"/>
    <property type="match status" value="1"/>
</dbReference>
<feature type="domain" description="Myotubularin phosphatase" evidence="3">
    <location>
        <begin position="139"/>
        <end position="356"/>
    </location>
</feature>
<sequence>MEARKVIPEVQCINGGLTTTGTLRLTDFHLVFCAPVPEPKDTPDSTTTTSVPKTRESWISFTMISQSTLRPTPPTSGIPSSIRLKGRDFIYVAFNFMDDKIAREVFDFVKVRTCKLGTVQKLYAFSHKPSKHEQSVNGQLMLDPYYRSIEGFIVLIEKDWLSFGHMFRLRSGHLNHESNFQIQRDAMAGATVQPGENDGRGDAFQSAIASARRFFNQNKDDAAELDTALEGSTGTVANGEATDPKMISPVFHQFLDCVYQLLRQNPDRFEFNERFLRRLLYHLYSCQYGTFLYNSEKQRHDVDLSHKTSSVWGYFLSKKAEFTNKAYNPTVDDHTKGLERIILPVLDNIRWWHQSFNRTDEEMNGDLNAAAAAQQSKASAMANFQPSTEMSYAQSQPSTPPKVDSPKPPGLPTSQSVLSAVETAHTTLTPEPRALHRSASAEGANGNAFSAIRNGIAGNIGRGMNALSNLGNRGTSLGPSTATATRTEQELHSLT</sequence>
<protein>
    <recommendedName>
        <fullName evidence="3">Myotubularin phosphatase domain-containing protein</fullName>
    </recommendedName>
</protein>
<dbReference type="InterPro" id="IPR029021">
    <property type="entry name" value="Prot-tyrosine_phosphatase-like"/>
</dbReference>
<evidence type="ECO:0000313" key="5">
    <source>
        <dbReference type="Proteomes" id="UP000044602"/>
    </source>
</evidence>
<feature type="region of interest" description="Disordered" evidence="2">
    <location>
        <begin position="472"/>
        <end position="495"/>
    </location>
</feature>
<evidence type="ECO:0000256" key="1">
    <source>
        <dbReference type="ARBA" id="ARBA00007471"/>
    </source>
</evidence>
<dbReference type="STRING" id="100787.A0A0G4M9F1"/>
<dbReference type="GO" id="GO:0046856">
    <property type="term" value="P:phosphatidylinositol dephosphorylation"/>
    <property type="evidence" value="ECO:0007669"/>
    <property type="project" value="TreeGrafter"/>
</dbReference>
<dbReference type="AlphaFoldDB" id="A0A0G4M9F1"/>
<dbReference type="InterPro" id="IPR011993">
    <property type="entry name" value="PH-like_dom_sf"/>
</dbReference>
<evidence type="ECO:0000313" key="4">
    <source>
        <dbReference type="EMBL" id="CRK30585.1"/>
    </source>
</evidence>
<dbReference type="GO" id="GO:0016020">
    <property type="term" value="C:membrane"/>
    <property type="evidence" value="ECO:0007669"/>
    <property type="project" value="TreeGrafter"/>
</dbReference>
<dbReference type="InterPro" id="IPR030564">
    <property type="entry name" value="Myotubularin"/>
</dbReference>
<comment type="similarity">
    <text evidence="1">Belongs to the protein-tyrosine phosphatase family. Non-receptor class myotubularin subfamily.</text>
</comment>
<accession>A0A0G4M9F1</accession>
<reference evidence="4 5" key="1">
    <citation type="submission" date="2015-05" db="EMBL/GenBank/DDBJ databases">
        <authorList>
            <person name="Wang D.B."/>
            <person name="Wang M."/>
        </authorList>
    </citation>
    <scope>NUCLEOTIDE SEQUENCE [LARGE SCALE GENOMIC DNA]</scope>
    <source>
        <strain evidence="4">VL1</strain>
    </source>
</reference>
<dbReference type="GO" id="GO:0004438">
    <property type="term" value="F:phosphatidylinositol-3-phosphate phosphatase activity"/>
    <property type="evidence" value="ECO:0007669"/>
    <property type="project" value="TreeGrafter"/>
</dbReference>
<dbReference type="InterPro" id="IPR010569">
    <property type="entry name" value="Myotubularin-like_Pase_dom"/>
</dbReference>
<feature type="compositionally biased region" description="Polar residues" evidence="2">
    <location>
        <begin position="472"/>
        <end position="486"/>
    </location>
</feature>
<dbReference type="PANTHER" id="PTHR10807:SF128">
    <property type="entry name" value="PHOSPHATIDYLINOSITOL-3,5-BISPHOSPHATE 3-PHOSPHATASE"/>
    <property type="match status" value="1"/>
</dbReference>
<feature type="compositionally biased region" description="Polar residues" evidence="2">
    <location>
        <begin position="384"/>
        <end position="397"/>
    </location>
</feature>
<dbReference type="GO" id="GO:0005737">
    <property type="term" value="C:cytoplasm"/>
    <property type="evidence" value="ECO:0007669"/>
    <property type="project" value="TreeGrafter"/>
</dbReference>
<evidence type="ECO:0000256" key="2">
    <source>
        <dbReference type="SAM" id="MobiDB-lite"/>
    </source>
</evidence>
<keyword evidence="5" id="KW-1185">Reference proteome</keyword>
<dbReference type="PANTHER" id="PTHR10807">
    <property type="entry name" value="MYOTUBULARIN-RELATED"/>
    <property type="match status" value="1"/>
</dbReference>
<dbReference type="Gene3D" id="2.30.29.30">
    <property type="entry name" value="Pleckstrin-homology domain (PH domain)/Phosphotyrosine-binding domain (PTB)"/>
    <property type="match status" value="1"/>
</dbReference>
<dbReference type="Proteomes" id="UP000044602">
    <property type="component" value="Unassembled WGS sequence"/>
</dbReference>
<organism evidence="4 5">
    <name type="scientific">Verticillium longisporum</name>
    <name type="common">Verticillium dahliae var. longisporum</name>
    <dbReference type="NCBI Taxonomy" id="100787"/>
    <lineage>
        <taxon>Eukaryota</taxon>
        <taxon>Fungi</taxon>
        <taxon>Dikarya</taxon>
        <taxon>Ascomycota</taxon>
        <taxon>Pezizomycotina</taxon>
        <taxon>Sordariomycetes</taxon>
        <taxon>Hypocreomycetidae</taxon>
        <taxon>Glomerellales</taxon>
        <taxon>Plectosphaerellaceae</taxon>
        <taxon>Verticillium</taxon>
    </lineage>
</organism>
<dbReference type="PROSITE" id="PS51339">
    <property type="entry name" value="PPASE_MYOTUBULARIN"/>
    <property type="match status" value="1"/>
</dbReference>
<dbReference type="EMBL" id="CVQH01021418">
    <property type="protein sequence ID" value="CRK30585.1"/>
    <property type="molecule type" value="Genomic_DNA"/>
</dbReference>
<dbReference type="Pfam" id="PF06602">
    <property type="entry name" value="Myotub-related"/>
    <property type="match status" value="1"/>
</dbReference>
<proteinExistence type="inferred from homology"/>
<evidence type="ECO:0000259" key="3">
    <source>
        <dbReference type="PROSITE" id="PS51339"/>
    </source>
</evidence>
<feature type="region of interest" description="Disordered" evidence="2">
    <location>
        <begin position="378"/>
        <end position="419"/>
    </location>
</feature>